<feature type="compositionally biased region" description="Low complexity" evidence="14">
    <location>
        <begin position="734"/>
        <end position="751"/>
    </location>
</feature>
<keyword evidence="15" id="KW-0472">Membrane</keyword>
<feature type="transmembrane region" description="Helical" evidence="15">
    <location>
        <begin position="202"/>
        <end position="225"/>
    </location>
</feature>
<evidence type="ECO:0000256" key="2">
    <source>
        <dbReference type="ARBA" id="ARBA00004398"/>
    </source>
</evidence>
<evidence type="ECO:0000256" key="11">
    <source>
        <dbReference type="ARBA" id="ARBA00023004"/>
    </source>
</evidence>
<dbReference type="Pfam" id="PF19298">
    <property type="entry name" value="KshA_C"/>
    <property type="match status" value="1"/>
</dbReference>
<feature type="compositionally biased region" description="Basic and acidic residues" evidence="14">
    <location>
        <begin position="710"/>
        <end position="724"/>
    </location>
</feature>
<keyword evidence="5" id="KW-0813">Transport</keyword>
<keyword evidence="18" id="KW-1185">Reference proteome</keyword>
<name>A0A9P3H2X8_9FUNG</name>
<sequence length="1770" mass="197276">MLFVWLAIVLPPTLVFAYVALSGLFLLLRSGLQNPQSRLGPLLVVLIIVSGYLLSFHQASRFIWKDMVGPFVSQILHQLGTIVLGAGPSTAPVLSPTTVLSEQKNDWLGPSTAVLLPIIEKEAHLSHLVALFLGLFMSSYVTTMTDSLKKRQIPQYMYSFADTSFRIVLSLEFYLGTVLWFRFCLAPVLAHLGLTASRESNIAWMGTLVLGFSHTTAFAFGNFLYQDYYRRGFDKKPEYAFIKYYSIYGSIFVAGRMASQVLCQIKTCTRDGEALLMLAIYFLAFLHVTIENETFHNVIWPLMTVGSFAVFFLDAYLKPIFASMASALMVPLTTTPPLLLVIFSSILGASAVRFMQASPRPEMAPVFEQIHDQKRRANQFPPPFPNGWYKLARSAELKPGQVINVNGLGRSFAVFRGEVDEEIHVLDALCPHLGANMAIGGVVEGDAVKCPFHGWKFDGKGHCIDIPYAKSIPSLARTKRWTHREYAGIIVIWYDAEEREPMYEPVPFPLAEGTFRRIGHRRGTLPMHIQDFAENASDWMHFSLLHDRLSIPILDRFFYIKHKTKCDYDPETNPFNFVFNDYPTVHSIFSDEPIQSAEAVARVEFTGPGGLVYFRFFTPAGQVVVIKSFLPVGEKGLQLTMEDEAFAEKSVPWLAAKHIIREANKAFDDDIFVWRHKTYKHKPVFVKEDAPVKQFRDYYKKFYSPNSRTYAHDQLDWDPQESRRSTVRTTIPASSHSHSQGSPSSMQNQPRRQPPPQQRMNVPPPPGHGPPPPQGQYMRQGPPPPRPMGPGPGMYPPNMQQGMSNYPPPNMPPNMRPRPPSNMMPMGSQMNMNGQRHQMSGPIPPMGGQMRPMGMGGPPPMGRHGTVNMGPPMGPPRPNHVISGFRAPPPPGQGPGMGPGSGSSGSSAHSAPLSIYGGIGTPTNGPGSTPAYPPVPAPMAPVNYQPKTSHGASPVSRTITSSPSPIPGSGPSPSGPPAPIPPKALRRENSSPRKDSTSSTGRKETPSPQVRNEQPSLPSPVIRKEVPGPPPPQPSSTSTPIPRPPMRRDTSSSLKSQKDAPLPSPTLKKEVPVPQRKETPPQPMNQQPLRKNLISVSSPSMSSPLVSGRPPVVEVAQFGREGFNHEDYLTQNLANASEETIRAFLQSLKDSKSMAAGDLQDNVFKNYNEFVTISKEISKLESDMQTLRGLLDDLKTASDNLQDDDDEFLLTAGIEDSAPVVPKRMTVMVSSMSDLTSVWKAQMMALWEGIEGAQKMLPYHSKRHLIRESPSFVEVNMSTNKIKHPVHIVLMNDTLLVATRKKKTAAHSKFKLLGDRCWPLTEITIEDMKDTADIRNAIKITHGTEVFVYKTEKGQEKQTMLVNAKRSTEEMLARTNESRNKGGMFGFAPAMPNRAGMPFRTSVGSNQTDTRWLAEFTDELDVLIAQHDFDGAVTGIEKATVMLSQMTTLPATKKEETRKRLDERVSRLSRAILMNLGQAHITKLAVQRDVGWLERLGCLDQARDVFLGNRTKVIRSRTSQVKPKRDPAVHVEELAMIVFTSIKNTSEWYELSFKDPKMSSALVKWAKQEIEAFADLYKDIVFGNSQQGMNFQVIADCFKITQDQCNKLRDAGLDMVFVLETVLLPYLTETIAEHERRCLERMDAIIEHDDFAPMSGEDLGSPTPLSASMVAFYTVMLQFVNNICLIGSLTLYSRIVDSIAILFKAYLNRTIQVYEERGMTDEQRAVANSNFQFISESFISRVIVQLRHQFDRPIPELDVVREELGGVELS</sequence>
<evidence type="ECO:0000256" key="13">
    <source>
        <dbReference type="SAM" id="Coils"/>
    </source>
</evidence>
<feature type="compositionally biased region" description="Gly residues" evidence="14">
    <location>
        <begin position="894"/>
        <end position="903"/>
    </location>
</feature>
<keyword evidence="15" id="KW-1133">Transmembrane helix</keyword>
<dbReference type="GO" id="GO:0006887">
    <property type="term" value="P:exocytosis"/>
    <property type="evidence" value="ECO:0007669"/>
    <property type="project" value="UniProtKB-KW"/>
</dbReference>
<feature type="compositionally biased region" description="Pro residues" evidence="14">
    <location>
        <begin position="781"/>
        <end position="795"/>
    </location>
</feature>
<feature type="transmembrane region" description="Helical" evidence="15">
    <location>
        <begin position="274"/>
        <end position="292"/>
    </location>
</feature>
<dbReference type="InterPro" id="IPR017941">
    <property type="entry name" value="Rieske_2Fe-2S"/>
</dbReference>
<dbReference type="Pfam" id="PF00355">
    <property type="entry name" value="Rieske"/>
    <property type="match status" value="1"/>
</dbReference>
<dbReference type="Gene3D" id="1.20.58.1210">
    <property type="entry name" value="Exo84p, N-terminal helical domain"/>
    <property type="match status" value="1"/>
</dbReference>
<dbReference type="GO" id="GO:0008203">
    <property type="term" value="P:cholesterol metabolic process"/>
    <property type="evidence" value="ECO:0007669"/>
    <property type="project" value="InterPro"/>
</dbReference>
<evidence type="ECO:0000256" key="4">
    <source>
        <dbReference type="ARBA" id="ARBA00021269"/>
    </source>
</evidence>
<dbReference type="SUPFAM" id="SSF74788">
    <property type="entry name" value="Cullin repeat-like"/>
    <property type="match status" value="1"/>
</dbReference>
<dbReference type="PANTHER" id="PTHR21426:SF12">
    <property type="entry name" value="EXOCYST COMPLEX COMPONENT 8"/>
    <property type="match status" value="1"/>
</dbReference>
<feature type="compositionally biased region" description="Basic and acidic residues" evidence="14">
    <location>
        <begin position="1067"/>
        <end position="1079"/>
    </location>
</feature>
<keyword evidence="9" id="KW-0653">Protein transport</keyword>
<proteinExistence type="inferred from homology"/>
<dbReference type="Gene3D" id="2.30.29.30">
    <property type="entry name" value="Pleckstrin-homology domain (PH domain)/Phosphotyrosine-binding domain (PTB)"/>
    <property type="match status" value="1"/>
</dbReference>
<evidence type="ECO:0000256" key="15">
    <source>
        <dbReference type="SAM" id="Phobius"/>
    </source>
</evidence>
<reference evidence="17" key="1">
    <citation type="submission" date="2021-11" db="EMBL/GenBank/DDBJ databases">
        <authorList>
            <person name="Herlambang A."/>
            <person name="Guo Y."/>
            <person name="Takashima Y."/>
            <person name="Nishizawa T."/>
        </authorList>
    </citation>
    <scope>NUCLEOTIDE SEQUENCE</scope>
    <source>
        <strain evidence="17">E1425</strain>
    </source>
</reference>
<feature type="transmembrane region" description="Helical" evidence="15">
    <location>
        <begin position="164"/>
        <end position="190"/>
    </location>
</feature>
<feature type="compositionally biased region" description="Pro residues" evidence="14">
    <location>
        <begin position="752"/>
        <end position="774"/>
    </location>
</feature>
<protein>
    <recommendedName>
        <fullName evidence="4">Exocyst complex component EXO84</fullName>
    </recommendedName>
</protein>
<dbReference type="Pfam" id="PF08700">
    <property type="entry name" value="VPS51_Exo84_N"/>
    <property type="match status" value="1"/>
</dbReference>
<reference evidence="17" key="2">
    <citation type="journal article" date="2022" name="Microbiol. Resour. Announc.">
        <title>Whole-Genome Sequence of Entomortierella parvispora E1425, a Mucoromycotan Fungus Associated with Burkholderiaceae-Related Endosymbiotic Bacteria.</title>
        <authorList>
            <person name="Herlambang A."/>
            <person name="Guo Y."/>
            <person name="Takashima Y."/>
            <person name="Narisawa K."/>
            <person name="Ohta H."/>
            <person name="Nishizawa T."/>
        </authorList>
    </citation>
    <scope>NUCLEOTIDE SEQUENCE</scope>
    <source>
        <strain evidence="17">E1425</strain>
    </source>
</reference>
<feature type="transmembrane region" description="Helical" evidence="15">
    <location>
        <begin position="338"/>
        <end position="355"/>
    </location>
</feature>
<evidence type="ECO:0000256" key="1">
    <source>
        <dbReference type="ARBA" id="ARBA00001962"/>
    </source>
</evidence>
<dbReference type="PROSITE" id="PS51296">
    <property type="entry name" value="RIESKE"/>
    <property type="match status" value="1"/>
</dbReference>
<feature type="transmembrane region" description="Helical" evidence="15">
    <location>
        <begin position="125"/>
        <end position="143"/>
    </location>
</feature>
<comment type="caution">
    <text evidence="17">The sequence shown here is derived from an EMBL/GenBank/DDBJ whole genome shotgun (WGS) entry which is preliminary data.</text>
</comment>
<dbReference type="GO" id="GO:0000145">
    <property type="term" value="C:exocyst"/>
    <property type="evidence" value="ECO:0007669"/>
    <property type="project" value="InterPro"/>
</dbReference>
<evidence type="ECO:0000313" key="18">
    <source>
        <dbReference type="Proteomes" id="UP000827284"/>
    </source>
</evidence>
<keyword evidence="11" id="KW-0408">Iron</keyword>
<feature type="compositionally biased region" description="Polar residues" evidence="14">
    <location>
        <begin position="1006"/>
        <end position="1016"/>
    </location>
</feature>
<dbReference type="SUPFAM" id="SSF50729">
    <property type="entry name" value="PH domain-like"/>
    <property type="match status" value="1"/>
</dbReference>
<evidence type="ECO:0000256" key="8">
    <source>
        <dbReference type="ARBA" id="ARBA00022723"/>
    </source>
</evidence>
<evidence type="ECO:0000256" key="6">
    <source>
        <dbReference type="ARBA" id="ARBA00022483"/>
    </source>
</evidence>
<comment type="subcellular location">
    <subcellularLocation>
        <location evidence="2">Cytoplasmic vesicle</location>
        <location evidence="2">Secretory vesicle</location>
    </subcellularLocation>
</comment>
<evidence type="ECO:0000256" key="7">
    <source>
        <dbReference type="ARBA" id="ARBA00022714"/>
    </source>
</evidence>
<keyword evidence="10" id="KW-0560">Oxidoreductase</keyword>
<feature type="compositionally biased region" description="Low complexity" evidence="14">
    <location>
        <begin position="953"/>
        <end position="963"/>
    </location>
</feature>
<accession>A0A9P3H2X8</accession>
<keyword evidence="12" id="KW-0411">Iron-sulfur</keyword>
<dbReference type="InterPro" id="IPR016159">
    <property type="entry name" value="Cullin_repeat-like_dom_sf"/>
</dbReference>
<dbReference type="GO" id="GO:0015031">
    <property type="term" value="P:protein transport"/>
    <property type="evidence" value="ECO:0007669"/>
    <property type="project" value="UniProtKB-KW"/>
</dbReference>
<dbReference type="InterPro" id="IPR042561">
    <property type="entry name" value="Exo84_C_1"/>
</dbReference>
<evidence type="ECO:0000256" key="14">
    <source>
        <dbReference type="SAM" id="MobiDB-lite"/>
    </source>
</evidence>
<evidence type="ECO:0000313" key="17">
    <source>
        <dbReference type="EMBL" id="GJJ69135.1"/>
    </source>
</evidence>
<dbReference type="Gene3D" id="3.90.380.10">
    <property type="entry name" value="Naphthalene 1,2-dioxygenase Alpha Subunit, Chain A, domain 1"/>
    <property type="match status" value="1"/>
</dbReference>
<dbReference type="InterPro" id="IPR045605">
    <property type="entry name" value="KshA-like_C"/>
</dbReference>
<dbReference type="Gene3D" id="1.20.58.1220">
    <property type="entry name" value="Exo84p, C-terminal helical domain"/>
    <property type="match status" value="1"/>
</dbReference>
<feature type="coiled-coil region" evidence="13">
    <location>
        <begin position="1177"/>
        <end position="1204"/>
    </location>
</feature>
<feature type="region of interest" description="Disordered" evidence="14">
    <location>
        <begin position="710"/>
        <end position="1089"/>
    </location>
</feature>
<comment type="similarity">
    <text evidence="3">Belongs to the EXO84 family.</text>
</comment>
<dbReference type="InterPro" id="IPR036922">
    <property type="entry name" value="Rieske_2Fe-2S_sf"/>
</dbReference>
<feature type="domain" description="Rieske" evidence="16">
    <location>
        <begin position="389"/>
        <end position="492"/>
    </location>
</feature>
<keyword evidence="8" id="KW-0479">Metal-binding</keyword>
<dbReference type="SUPFAM" id="SSF55961">
    <property type="entry name" value="Bet v1-like"/>
    <property type="match status" value="1"/>
</dbReference>
<comment type="cofactor">
    <cofactor evidence="1">
        <name>Fe cation</name>
        <dbReference type="ChEBI" id="CHEBI:24875"/>
    </cofactor>
</comment>
<keyword evidence="13" id="KW-0175">Coiled coil</keyword>
<dbReference type="Pfam" id="PF25345">
    <property type="entry name" value="PH_EXO84"/>
    <property type="match status" value="1"/>
</dbReference>
<dbReference type="InterPro" id="IPR032403">
    <property type="entry name" value="Exo84_C"/>
</dbReference>
<keyword evidence="7" id="KW-0001">2Fe-2S</keyword>
<dbReference type="GO" id="GO:0046872">
    <property type="term" value="F:metal ion binding"/>
    <property type="evidence" value="ECO:0007669"/>
    <property type="project" value="UniProtKB-KW"/>
</dbReference>
<dbReference type="GO" id="GO:0006893">
    <property type="term" value="P:Golgi to plasma membrane transport"/>
    <property type="evidence" value="ECO:0007669"/>
    <property type="project" value="TreeGrafter"/>
</dbReference>
<dbReference type="PANTHER" id="PTHR21426">
    <property type="entry name" value="EXOCYST COMPLEX COMPONENT 8"/>
    <property type="match status" value="1"/>
</dbReference>
<feature type="compositionally biased region" description="Basic and acidic residues" evidence="14">
    <location>
        <begin position="985"/>
        <end position="1005"/>
    </location>
</feature>
<feature type="compositionally biased region" description="Pro residues" evidence="14">
    <location>
        <begin position="806"/>
        <end position="822"/>
    </location>
</feature>
<evidence type="ECO:0000256" key="3">
    <source>
        <dbReference type="ARBA" id="ARBA00007210"/>
    </source>
</evidence>
<dbReference type="OrthoDB" id="426882at2759"/>
<feature type="compositionally biased region" description="Pro residues" evidence="14">
    <location>
        <begin position="964"/>
        <end position="982"/>
    </location>
</feature>
<keyword evidence="15" id="KW-0812">Transmembrane</keyword>
<keyword evidence="6" id="KW-0268">Exocytosis</keyword>
<feature type="compositionally biased region" description="Low complexity" evidence="14">
    <location>
        <begin position="796"/>
        <end position="805"/>
    </location>
</feature>
<dbReference type="InterPro" id="IPR033961">
    <property type="entry name" value="Exo84"/>
</dbReference>
<dbReference type="Pfam" id="PF16528">
    <property type="entry name" value="Exo84_C"/>
    <property type="match status" value="1"/>
</dbReference>
<feature type="transmembrane region" description="Helical" evidence="15">
    <location>
        <begin position="298"/>
        <end position="317"/>
    </location>
</feature>
<dbReference type="GO" id="GO:0016491">
    <property type="term" value="F:oxidoreductase activity"/>
    <property type="evidence" value="ECO:0007669"/>
    <property type="project" value="UniProtKB-KW"/>
</dbReference>
<dbReference type="SUPFAM" id="SSF50022">
    <property type="entry name" value="ISP domain"/>
    <property type="match status" value="1"/>
</dbReference>
<dbReference type="GO" id="GO:0051537">
    <property type="term" value="F:2 iron, 2 sulfur cluster binding"/>
    <property type="evidence" value="ECO:0007669"/>
    <property type="project" value="UniProtKB-KW"/>
</dbReference>
<evidence type="ECO:0000256" key="12">
    <source>
        <dbReference type="ARBA" id="ARBA00023014"/>
    </source>
</evidence>
<feature type="compositionally biased region" description="Polar residues" evidence="14">
    <location>
        <begin position="828"/>
        <end position="838"/>
    </location>
</feature>
<evidence type="ECO:0000259" key="16">
    <source>
        <dbReference type="PROSITE" id="PS51296"/>
    </source>
</evidence>
<dbReference type="InterPro" id="IPR042560">
    <property type="entry name" value="Exo84_C_2"/>
</dbReference>
<gene>
    <name evidence="17" type="ORF">EMPS_01481</name>
</gene>
<dbReference type="Proteomes" id="UP000827284">
    <property type="component" value="Unassembled WGS sequence"/>
</dbReference>
<dbReference type="GO" id="GO:0030133">
    <property type="term" value="C:transport vesicle"/>
    <property type="evidence" value="ECO:0007669"/>
    <property type="project" value="UniProtKB-SubCell"/>
</dbReference>
<dbReference type="EMBL" id="BQFW01000002">
    <property type="protein sequence ID" value="GJJ69135.1"/>
    <property type="molecule type" value="Genomic_DNA"/>
</dbReference>
<dbReference type="InterPro" id="IPR011993">
    <property type="entry name" value="PH-like_dom_sf"/>
</dbReference>
<evidence type="ECO:0000256" key="9">
    <source>
        <dbReference type="ARBA" id="ARBA00022927"/>
    </source>
</evidence>
<feature type="transmembrane region" description="Helical" evidence="15">
    <location>
        <begin position="39"/>
        <end position="57"/>
    </location>
</feature>
<evidence type="ECO:0000256" key="10">
    <source>
        <dbReference type="ARBA" id="ARBA00023002"/>
    </source>
</evidence>
<feature type="transmembrane region" description="Helical" evidence="15">
    <location>
        <begin position="6"/>
        <end position="27"/>
    </location>
</feature>
<feature type="compositionally biased region" description="Low complexity" evidence="14">
    <location>
        <begin position="904"/>
        <end position="914"/>
    </location>
</feature>
<organism evidence="17 18">
    <name type="scientific">Entomortierella parvispora</name>
    <dbReference type="NCBI Taxonomy" id="205924"/>
    <lineage>
        <taxon>Eukaryota</taxon>
        <taxon>Fungi</taxon>
        <taxon>Fungi incertae sedis</taxon>
        <taxon>Mucoromycota</taxon>
        <taxon>Mortierellomycotina</taxon>
        <taxon>Mortierellomycetes</taxon>
        <taxon>Mortierellales</taxon>
        <taxon>Mortierellaceae</taxon>
        <taxon>Entomortierella</taxon>
    </lineage>
</organism>
<evidence type="ECO:0000256" key="5">
    <source>
        <dbReference type="ARBA" id="ARBA00022448"/>
    </source>
</evidence>
<dbReference type="Gene3D" id="2.102.10.10">
    <property type="entry name" value="Rieske [2Fe-2S] iron-sulphur domain"/>
    <property type="match status" value="1"/>
</dbReference>